<keyword evidence="4" id="KW-0539">Nucleus</keyword>
<evidence type="ECO:0000313" key="8">
    <source>
        <dbReference type="Proteomes" id="UP000607653"/>
    </source>
</evidence>
<evidence type="ECO:0000256" key="2">
    <source>
        <dbReference type="ARBA" id="ARBA00023015"/>
    </source>
</evidence>
<dbReference type="EMBL" id="DUZY01000005">
    <property type="protein sequence ID" value="DAD41579.1"/>
    <property type="molecule type" value="Genomic_DNA"/>
</dbReference>
<dbReference type="AlphaFoldDB" id="A0A822ZDQ0"/>
<feature type="compositionally biased region" description="Basic and acidic residues" evidence="5">
    <location>
        <begin position="250"/>
        <end position="265"/>
    </location>
</feature>
<feature type="compositionally biased region" description="Polar residues" evidence="5">
    <location>
        <begin position="359"/>
        <end position="379"/>
    </location>
</feature>
<protein>
    <recommendedName>
        <fullName evidence="6">BHLH domain-containing protein</fullName>
    </recommendedName>
</protein>
<dbReference type="PANTHER" id="PTHR12565:SF184">
    <property type="entry name" value="BHLH TRANSCRIPTION FACTOR"/>
    <property type="match status" value="1"/>
</dbReference>
<evidence type="ECO:0000256" key="3">
    <source>
        <dbReference type="ARBA" id="ARBA00023163"/>
    </source>
</evidence>
<dbReference type="InterPro" id="IPR024097">
    <property type="entry name" value="bHLH_ZIP_TF"/>
</dbReference>
<comment type="caution">
    <text evidence="7">The sequence shown here is derived from an EMBL/GenBank/DDBJ whole genome shotgun (WGS) entry which is preliminary data.</text>
</comment>
<keyword evidence="8" id="KW-1185">Reference proteome</keyword>
<dbReference type="InterPro" id="IPR036638">
    <property type="entry name" value="HLH_DNA-bd_sf"/>
</dbReference>
<comment type="subcellular location">
    <subcellularLocation>
        <location evidence="1">Nucleus</location>
    </subcellularLocation>
</comment>
<evidence type="ECO:0000313" key="7">
    <source>
        <dbReference type="EMBL" id="DAD41579.1"/>
    </source>
</evidence>
<dbReference type="Pfam" id="PF00010">
    <property type="entry name" value="HLH"/>
    <property type="match status" value="1"/>
</dbReference>
<keyword evidence="2" id="KW-0805">Transcription regulation</keyword>
<dbReference type="PROSITE" id="PS50888">
    <property type="entry name" value="BHLH"/>
    <property type="match status" value="1"/>
</dbReference>
<dbReference type="CDD" id="cd18919">
    <property type="entry name" value="bHLH_AtBPE_like"/>
    <property type="match status" value="1"/>
</dbReference>
<dbReference type="GO" id="GO:0046983">
    <property type="term" value="F:protein dimerization activity"/>
    <property type="evidence" value="ECO:0007669"/>
    <property type="project" value="InterPro"/>
</dbReference>
<dbReference type="SUPFAM" id="SSF47459">
    <property type="entry name" value="HLH, helix-loop-helix DNA-binding domain"/>
    <property type="match status" value="1"/>
</dbReference>
<evidence type="ECO:0000256" key="1">
    <source>
        <dbReference type="ARBA" id="ARBA00004123"/>
    </source>
</evidence>
<evidence type="ECO:0000259" key="6">
    <source>
        <dbReference type="PROSITE" id="PS50888"/>
    </source>
</evidence>
<feature type="region of interest" description="Disordered" evidence="5">
    <location>
        <begin position="355"/>
        <end position="379"/>
    </location>
</feature>
<feature type="compositionally biased region" description="Polar residues" evidence="5">
    <location>
        <begin position="196"/>
        <end position="210"/>
    </location>
</feature>
<reference evidence="7 8" key="1">
    <citation type="journal article" date="2020" name="Mol. Biol. Evol.">
        <title>Distinct Expression and Methylation Patterns for Genes with Different Fates following a Single Whole-Genome Duplication in Flowering Plants.</title>
        <authorList>
            <person name="Shi T."/>
            <person name="Rahmani R.S."/>
            <person name="Gugger P.F."/>
            <person name="Wang M."/>
            <person name="Li H."/>
            <person name="Zhang Y."/>
            <person name="Li Z."/>
            <person name="Wang Q."/>
            <person name="Van de Peer Y."/>
            <person name="Marchal K."/>
            <person name="Chen J."/>
        </authorList>
    </citation>
    <scope>NUCLEOTIDE SEQUENCE [LARGE SCALE GENOMIC DNA]</scope>
    <source>
        <tissue evidence="7">Leaf</tissue>
    </source>
</reference>
<dbReference type="Proteomes" id="UP000607653">
    <property type="component" value="Unassembled WGS sequence"/>
</dbReference>
<dbReference type="GO" id="GO:0005634">
    <property type="term" value="C:nucleus"/>
    <property type="evidence" value="ECO:0007669"/>
    <property type="project" value="UniProtKB-SubCell"/>
</dbReference>
<dbReference type="PANTHER" id="PTHR12565">
    <property type="entry name" value="STEROL REGULATORY ELEMENT-BINDING PROTEIN"/>
    <property type="match status" value="1"/>
</dbReference>
<dbReference type="GO" id="GO:0006355">
    <property type="term" value="P:regulation of DNA-templated transcription"/>
    <property type="evidence" value="ECO:0007669"/>
    <property type="project" value="InterPro"/>
</dbReference>
<organism evidence="7 8">
    <name type="scientific">Nelumbo nucifera</name>
    <name type="common">Sacred lotus</name>
    <dbReference type="NCBI Taxonomy" id="4432"/>
    <lineage>
        <taxon>Eukaryota</taxon>
        <taxon>Viridiplantae</taxon>
        <taxon>Streptophyta</taxon>
        <taxon>Embryophyta</taxon>
        <taxon>Tracheophyta</taxon>
        <taxon>Spermatophyta</taxon>
        <taxon>Magnoliopsida</taxon>
        <taxon>Proteales</taxon>
        <taxon>Nelumbonaceae</taxon>
        <taxon>Nelumbo</taxon>
    </lineage>
</organism>
<feature type="domain" description="BHLH" evidence="6">
    <location>
        <begin position="274"/>
        <end position="324"/>
    </location>
</feature>
<proteinExistence type="predicted"/>
<dbReference type="SMART" id="SM00353">
    <property type="entry name" value="HLH"/>
    <property type="match status" value="1"/>
</dbReference>
<name>A0A822ZDQ0_NELNU</name>
<evidence type="ECO:0000256" key="4">
    <source>
        <dbReference type="ARBA" id="ARBA00023242"/>
    </source>
</evidence>
<dbReference type="InterPro" id="IPR011598">
    <property type="entry name" value="bHLH_dom"/>
</dbReference>
<dbReference type="FunFam" id="4.10.280.10:FF:000002">
    <property type="entry name" value="Basic helix-loop-helix transcription factor"/>
    <property type="match status" value="1"/>
</dbReference>
<gene>
    <name evidence="7" type="ORF">HUJ06_015902</name>
</gene>
<evidence type="ECO:0000256" key="5">
    <source>
        <dbReference type="SAM" id="MobiDB-lite"/>
    </source>
</evidence>
<dbReference type="Gene3D" id="4.10.280.10">
    <property type="entry name" value="Helix-loop-helix DNA-binding domain"/>
    <property type="match status" value="1"/>
</dbReference>
<sequence>MGADDNGDLGFQQRCGSLLNCPSSGMYVPEKVVGMTASSMSMSKSSNVVDSFFPSPWDPFVSQAQNVEFQVSSIVSPHQITTSTYGVGMLENRGVSPHLVQFPSDPNLVDLAPKLPCFGSGSFSDMVSSLGLPDCDQIVNADCLDYPSSNKEGDTEKTASSTNGAIHARVFQEDQQDDGAGGPSPNGKKRKRVPENHSQFDTSQGQSLEAEQQKDLSQKTLDGANEQDEKKQKNEQNPGANSRGKVTGKQAKDRSQNGDAPKEDYIHVRARRGQATNSHSLAERVRREKISERMRFLQDLVPGCNKVTGKAGMLDEIINYVQSLQRQVEFLSMKLATVNPELNINMERFLSKDMLHSRGGSSSTPGFAPGMSSSFPQQHITPSQGALPVVQGTNPQLTPIPPIPGAWDDELQGVIQLGFVPNSTLDNIGHNGKRNKKEKKSIWFNPTYSFILLH</sequence>
<feature type="region of interest" description="Disordered" evidence="5">
    <location>
        <begin position="169"/>
        <end position="265"/>
    </location>
</feature>
<keyword evidence="3" id="KW-0804">Transcription</keyword>
<accession>A0A822ZDQ0</accession>